<evidence type="ECO:0000256" key="1">
    <source>
        <dbReference type="ARBA" id="ARBA00004613"/>
    </source>
</evidence>
<reference evidence="7" key="1">
    <citation type="submission" date="2021-01" db="EMBL/GenBank/DDBJ databases">
        <authorList>
            <person name="Zahm M."/>
            <person name="Roques C."/>
            <person name="Cabau C."/>
            <person name="Klopp C."/>
            <person name="Donnadieu C."/>
            <person name="Jouanno E."/>
            <person name="Lampietro C."/>
            <person name="Louis A."/>
            <person name="Herpin A."/>
            <person name="Echchiki A."/>
            <person name="Berthelot C."/>
            <person name="Parey E."/>
            <person name="Roest-Crollius H."/>
            <person name="Braasch I."/>
            <person name="Postlethwait J."/>
            <person name="Bobe J."/>
            <person name="Montfort J."/>
            <person name="Bouchez O."/>
            <person name="Begum T."/>
            <person name="Mejri S."/>
            <person name="Adams A."/>
            <person name="Chen W.-J."/>
            <person name="Guiguen Y."/>
        </authorList>
    </citation>
    <scope>NUCLEOTIDE SEQUENCE</scope>
    <source>
        <tissue evidence="7">Blood</tissue>
    </source>
</reference>
<dbReference type="InterPro" id="IPR001894">
    <property type="entry name" value="Cathelicidin-like"/>
</dbReference>
<evidence type="ECO:0000256" key="2">
    <source>
        <dbReference type="ARBA" id="ARBA00005320"/>
    </source>
</evidence>
<evidence type="ECO:0000256" key="4">
    <source>
        <dbReference type="ARBA" id="ARBA00023157"/>
    </source>
</evidence>
<gene>
    <name evidence="7" type="ORF">AGOR_G00040010</name>
</gene>
<comment type="caution">
    <text evidence="7">The sequence shown here is derived from an EMBL/GenBank/DDBJ whole genome shotgun (WGS) entry which is preliminary data.</text>
</comment>
<keyword evidence="3" id="KW-0964">Secreted</keyword>
<feature type="signal peptide" evidence="6">
    <location>
        <begin position="1"/>
        <end position="19"/>
    </location>
</feature>
<dbReference type="PANTHER" id="PTHR10206:SF2">
    <property type="entry name" value="CATHELICIDIN ANTIMICROBIAL PEPTIDE"/>
    <property type="match status" value="1"/>
</dbReference>
<dbReference type="Gene3D" id="3.10.450.10">
    <property type="match status" value="1"/>
</dbReference>
<keyword evidence="6" id="KW-0732">Signal</keyword>
<protein>
    <recommendedName>
        <fullName evidence="9">Cathelicidin</fullName>
    </recommendedName>
</protein>
<dbReference type="OrthoDB" id="8954872at2759"/>
<dbReference type="GO" id="GO:0045087">
    <property type="term" value="P:innate immune response"/>
    <property type="evidence" value="ECO:0007669"/>
    <property type="project" value="TreeGrafter"/>
</dbReference>
<evidence type="ECO:0000256" key="3">
    <source>
        <dbReference type="ARBA" id="ARBA00022525"/>
    </source>
</evidence>
<dbReference type="GO" id="GO:0050830">
    <property type="term" value="P:defense response to Gram-positive bacterium"/>
    <property type="evidence" value="ECO:0007669"/>
    <property type="project" value="TreeGrafter"/>
</dbReference>
<evidence type="ECO:0000313" key="7">
    <source>
        <dbReference type="EMBL" id="KAI1901980.1"/>
    </source>
</evidence>
<dbReference type="GO" id="GO:0005615">
    <property type="term" value="C:extracellular space"/>
    <property type="evidence" value="ECO:0007669"/>
    <property type="project" value="TreeGrafter"/>
</dbReference>
<dbReference type="PANTHER" id="PTHR10206">
    <property type="entry name" value="CATHELICIDIN"/>
    <property type="match status" value="1"/>
</dbReference>
<dbReference type="AlphaFoldDB" id="A0A8T3DZX1"/>
<feature type="chain" id="PRO_5035787351" description="Cathelicidin" evidence="6">
    <location>
        <begin position="20"/>
        <end position="210"/>
    </location>
</feature>
<keyword evidence="4" id="KW-1015">Disulfide bond</keyword>
<name>A0A8T3DZX1_9TELE</name>
<dbReference type="EMBL" id="JAERUA010000003">
    <property type="protein sequence ID" value="KAI1901980.1"/>
    <property type="molecule type" value="Genomic_DNA"/>
</dbReference>
<sequence>MKTLVKTLLVALAGLLVTAQRGVKFSYESAIVDAITRYTQQTGEEYTFRPLLRALQVETLYPESEDKPVVVRRLRFPLQETICQSTEDQMGKQCPIKKDGKSLLCDMTFSQLVNDGSIPLTTEMRCEPMIPDDQQQHKIRMRRSKSSRGSRGRGSSGGRRGGRTGRVLPPVGEEEGEQEGVLPSLAITETKATLEQLRTEEKAWPTKPSS</sequence>
<dbReference type="GO" id="GO:0001530">
    <property type="term" value="F:lipopolysaccharide binding"/>
    <property type="evidence" value="ECO:0007669"/>
    <property type="project" value="TreeGrafter"/>
</dbReference>
<evidence type="ECO:0000313" key="8">
    <source>
        <dbReference type="Proteomes" id="UP000829720"/>
    </source>
</evidence>
<keyword evidence="8" id="KW-1185">Reference proteome</keyword>
<proteinExistence type="inferred from homology"/>
<evidence type="ECO:0008006" key="9">
    <source>
        <dbReference type="Google" id="ProtNLM"/>
    </source>
</evidence>
<feature type="compositionally biased region" description="Basic residues" evidence="5">
    <location>
        <begin position="137"/>
        <end position="151"/>
    </location>
</feature>
<comment type="subcellular location">
    <subcellularLocation>
        <location evidence="1">Secreted</location>
    </subcellularLocation>
</comment>
<dbReference type="GO" id="GO:0061844">
    <property type="term" value="P:antimicrobial humoral immune response mediated by antimicrobial peptide"/>
    <property type="evidence" value="ECO:0007669"/>
    <property type="project" value="TreeGrafter"/>
</dbReference>
<evidence type="ECO:0000256" key="5">
    <source>
        <dbReference type="SAM" id="MobiDB-lite"/>
    </source>
</evidence>
<feature type="region of interest" description="Disordered" evidence="5">
    <location>
        <begin position="130"/>
        <end position="188"/>
    </location>
</feature>
<dbReference type="GO" id="GO:0050829">
    <property type="term" value="P:defense response to Gram-negative bacterium"/>
    <property type="evidence" value="ECO:0007669"/>
    <property type="project" value="TreeGrafter"/>
</dbReference>
<dbReference type="InterPro" id="IPR046350">
    <property type="entry name" value="Cystatin_sf"/>
</dbReference>
<accession>A0A8T3DZX1</accession>
<organism evidence="7 8">
    <name type="scientific">Albula goreensis</name>
    <dbReference type="NCBI Taxonomy" id="1534307"/>
    <lineage>
        <taxon>Eukaryota</taxon>
        <taxon>Metazoa</taxon>
        <taxon>Chordata</taxon>
        <taxon>Craniata</taxon>
        <taxon>Vertebrata</taxon>
        <taxon>Euteleostomi</taxon>
        <taxon>Actinopterygii</taxon>
        <taxon>Neopterygii</taxon>
        <taxon>Teleostei</taxon>
        <taxon>Albuliformes</taxon>
        <taxon>Albulidae</taxon>
        <taxon>Albula</taxon>
    </lineage>
</organism>
<evidence type="ECO:0000256" key="6">
    <source>
        <dbReference type="SAM" id="SignalP"/>
    </source>
</evidence>
<comment type="similarity">
    <text evidence="2">Belongs to the cathelicidin family.</text>
</comment>
<dbReference type="SUPFAM" id="SSF54403">
    <property type="entry name" value="Cystatin/monellin"/>
    <property type="match status" value="1"/>
</dbReference>
<dbReference type="Proteomes" id="UP000829720">
    <property type="component" value="Unassembled WGS sequence"/>
</dbReference>
<dbReference type="Pfam" id="PF00666">
    <property type="entry name" value="Cathelicidins"/>
    <property type="match status" value="1"/>
</dbReference>